<dbReference type="EMBL" id="WNDS01000003">
    <property type="protein sequence ID" value="KAF1015010.1"/>
    <property type="molecule type" value="Genomic_DNA"/>
</dbReference>
<accession>A0A7V8FGB1</accession>
<organism evidence="1 2">
    <name type="scientific">Stenotrophomonas maltophilia</name>
    <name type="common">Pseudomonas maltophilia</name>
    <name type="synonym">Xanthomonas maltophilia</name>
    <dbReference type="NCBI Taxonomy" id="40324"/>
    <lineage>
        <taxon>Bacteria</taxon>
        <taxon>Pseudomonadati</taxon>
        <taxon>Pseudomonadota</taxon>
        <taxon>Gammaproteobacteria</taxon>
        <taxon>Lysobacterales</taxon>
        <taxon>Lysobacteraceae</taxon>
        <taxon>Stenotrophomonas</taxon>
        <taxon>Stenotrophomonas maltophilia group</taxon>
    </lineage>
</organism>
<dbReference type="Proteomes" id="UP000487117">
    <property type="component" value="Unassembled WGS sequence"/>
</dbReference>
<comment type="caution">
    <text evidence="1">The sequence shown here is derived from an EMBL/GenBank/DDBJ whole genome shotgun (WGS) entry which is preliminary data.</text>
</comment>
<reference evidence="2" key="1">
    <citation type="journal article" date="2020" name="MBio">
        <title>Horizontal gene transfer to a defensive symbiont with a reduced genome amongst a multipartite beetle microbiome.</title>
        <authorList>
            <person name="Waterworth S.C."/>
            <person name="Florez L.V."/>
            <person name="Rees E.R."/>
            <person name="Hertweck C."/>
            <person name="Kaltenpoth M."/>
            <person name="Kwan J.C."/>
        </authorList>
    </citation>
    <scope>NUCLEOTIDE SEQUENCE [LARGE SCALE GENOMIC DNA]</scope>
</reference>
<proteinExistence type="predicted"/>
<protein>
    <submittedName>
        <fullName evidence="1">Uncharacterized protein</fullName>
    </submittedName>
</protein>
<evidence type="ECO:0000313" key="2">
    <source>
        <dbReference type="Proteomes" id="UP000487117"/>
    </source>
</evidence>
<sequence length="92" mass="9867">MADAASRAKLGAADKYRVRYIEKAATPFAQFVSGFAGSRAGAWMLADSGVARLMLARTMPEVDTQLRFVENAAREQGNGAPVKALAYCFCGF</sequence>
<evidence type="ECO:0000313" key="1">
    <source>
        <dbReference type="EMBL" id="KAF1015010.1"/>
    </source>
</evidence>
<name>A0A7V8FGB1_STEMA</name>
<dbReference type="AlphaFoldDB" id="A0A7V8FGB1"/>
<gene>
    <name evidence="1" type="ORF">GAK31_02498</name>
</gene>